<dbReference type="NCBIfam" id="TIGR02492">
    <property type="entry name" value="flgK_ends"/>
    <property type="match status" value="1"/>
</dbReference>
<dbReference type="Pfam" id="PF00460">
    <property type="entry name" value="Flg_bb_rod"/>
    <property type="match status" value="1"/>
</dbReference>
<dbReference type="InterPro" id="IPR010930">
    <property type="entry name" value="Flg_bb/hook_C_dom"/>
</dbReference>
<dbReference type="GO" id="GO:0044780">
    <property type="term" value="P:bacterial-type flagellum assembly"/>
    <property type="evidence" value="ECO:0007669"/>
    <property type="project" value="InterPro"/>
</dbReference>
<dbReference type="PRINTS" id="PR01005">
    <property type="entry name" value="FLGHOOKAP1"/>
</dbReference>
<dbReference type="InterPro" id="IPR001444">
    <property type="entry name" value="Flag_bb_rod_N"/>
</dbReference>
<dbReference type="InterPro" id="IPR002371">
    <property type="entry name" value="FlgK"/>
</dbReference>
<accession>A0A554X6N6</accession>
<dbReference type="GO" id="GO:0009424">
    <property type="term" value="C:bacterial-type flagellum hook"/>
    <property type="evidence" value="ECO:0007669"/>
    <property type="project" value="InterPro"/>
</dbReference>
<dbReference type="Pfam" id="PF22638">
    <property type="entry name" value="FlgK_D1"/>
    <property type="match status" value="1"/>
</dbReference>
<dbReference type="Proteomes" id="UP000318542">
    <property type="component" value="Unassembled WGS sequence"/>
</dbReference>
<feature type="domain" description="Flagellar basal body rod protein N-terminal" evidence="8">
    <location>
        <begin position="4"/>
        <end position="34"/>
    </location>
</feature>
<evidence type="ECO:0000256" key="4">
    <source>
        <dbReference type="ARBA" id="ARBA00016244"/>
    </source>
</evidence>
<comment type="caution">
    <text evidence="12">The sequence shown here is derived from an EMBL/GenBank/DDBJ whole genome shotgun (WGS) entry which is preliminary data.</text>
</comment>
<keyword evidence="7" id="KW-0175">Coiled coil</keyword>
<keyword evidence="13" id="KW-1185">Reference proteome</keyword>
<feature type="coiled-coil region" evidence="7">
    <location>
        <begin position="155"/>
        <end position="182"/>
    </location>
</feature>
<evidence type="ECO:0000313" key="12">
    <source>
        <dbReference type="EMBL" id="TSE31477.1"/>
    </source>
</evidence>
<evidence type="ECO:0000259" key="8">
    <source>
        <dbReference type="Pfam" id="PF00460"/>
    </source>
</evidence>
<evidence type="ECO:0000256" key="1">
    <source>
        <dbReference type="ARBA" id="ARBA00004365"/>
    </source>
</evidence>
<evidence type="ECO:0000256" key="6">
    <source>
        <dbReference type="ARBA" id="ARBA00023143"/>
    </source>
</evidence>
<reference evidence="12 13" key="1">
    <citation type="submission" date="2019-07" db="EMBL/GenBank/DDBJ databases">
        <title>Tepidimonas thermarum AA-1 draft genome.</title>
        <authorList>
            <person name="Da Costa M.S."/>
            <person name="Froufe H.J.C."/>
            <person name="Egas C."/>
            <person name="Albuquerque L."/>
        </authorList>
    </citation>
    <scope>NUCLEOTIDE SEQUENCE [LARGE SCALE GENOMIC DNA]</scope>
    <source>
        <strain evidence="12 13">AA-1</strain>
    </source>
</reference>
<dbReference type="GO" id="GO:0005576">
    <property type="term" value="C:extracellular region"/>
    <property type="evidence" value="ECO:0007669"/>
    <property type="project" value="UniProtKB-SubCell"/>
</dbReference>
<evidence type="ECO:0000256" key="7">
    <source>
        <dbReference type="SAM" id="Coils"/>
    </source>
</evidence>
<evidence type="ECO:0000259" key="9">
    <source>
        <dbReference type="Pfam" id="PF06429"/>
    </source>
</evidence>
<comment type="subcellular location">
    <subcellularLocation>
        <location evidence="1">Bacterial flagellum</location>
    </subcellularLocation>
    <subcellularLocation>
        <location evidence="2">Secreted</location>
    </subcellularLocation>
</comment>
<protein>
    <recommendedName>
        <fullName evidence="4">Flagellar hook-associated protein 1</fullName>
    </recommendedName>
</protein>
<dbReference type="GO" id="GO:0005198">
    <property type="term" value="F:structural molecule activity"/>
    <property type="evidence" value="ECO:0007669"/>
    <property type="project" value="InterPro"/>
</dbReference>
<keyword evidence="12" id="KW-0966">Cell projection</keyword>
<gene>
    <name evidence="12" type="primary">flgK</name>
    <name evidence="12" type="ORF">Tther_00536</name>
</gene>
<feature type="domain" description="Flagellar hook-associated protein 1 D2-like" evidence="10">
    <location>
        <begin position="337"/>
        <end position="421"/>
    </location>
</feature>
<evidence type="ECO:0000256" key="2">
    <source>
        <dbReference type="ARBA" id="ARBA00004613"/>
    </source>
</evidence>
<keyword evidence="12" id="KW-0282">Flagellum</keyword>
<dbReference type="SUPFAM" id="SSF64518">
    <property type="entry name" value="Phase 1 flagellin"/>
    <property type="match status" value="2"/>
</dbReference>
<dbReference type="InterPro" id="IPR053927">
    <property type="entry name" value="FlgK_helical"/>
</dbReference>
<proteinExistence type="inferred from homology"/>
<name>A0A554X6N6_9BURK</name>
<dbReference type="InterPro" id="IPR049119">
    <property type="entry name" value="FlgK_D2-like"/>
</dbReference>
<evidence type="ECO:0000256" key="5">
    <source>
        <dbReference type="ARBA" id="ARBA00022525"/>
    </source>
</evidence>
<dbReference type="PANTHER" id="PTHR30033:SF1">
    <property type="entry name" value="FLAGELLAR HOOK-ASSOCIATED PROTEIN 1"/>
    <property type="match status" value="1"/>
</dbReference>
<dbReference type="RefSeq" id="WP_143900626.1">
    <property type="nucleotide sequence ID" value="NZ_VJOL01000005.1"/>
</dbReference>
<organism evidence="12 13">
    <name type="scientific">Tepidimonas thermarum</name>
    <dbReference type="NCBI Taxonomy" id="335431"/>
    <lineage>
        <taxon>Bacteria</taxon>
        <taxon>Pseudomonadati</taxon>
        <taxon>Pseudomonadota</taxon>
        <taxon>Betaproteobacteria</taxon>
        <taxon>Burkholderiales</taxon>
        <taxon>Tepidimonas</taxon>
    </lineage>
</organism>
<keyword evidence="12" id="KW-0969">Cilium</keyword>
<feature type="domain" description="Flagellar hook-associated protein FlgK helical" evidence="11">
    <location>
        <begin position="92"/>
        <end position="326"/>
    </location>
</feature>
<dbReference type="PANTHER" id="PTHR30033">
    <property type="entry name" value="FLAGELLAR HOOK-ASSOCIATED PROTEIN 1"/>
    <property type="match status" value="1"/>
</dbReference>
<dbReference type="Pfam" id="PF06429">
    <property type="entry name" value="Flg_bbr_C"/>
    <property type="match status" value="1"/>
</dbReference>
<comment type="similarity">
    <text evidence="3">Belongs to the flagella basal body rod proteins family.</text>
</comment>
<dbReference type="AlphaFoldDB" id="A0A554X6N6"/>
<keyword evidence="5" id="KW-0964">Secreted</keyword>
<evidence type="ECO:0000259" key="10">
    <source>
        <dbReference type="Pfam" id="PF21158"/>
    </source>
</evidence>
<evidence type="ECO:0000259" key="11">
    <source>
        <dbReference type="Pfam" id="PF22638"/>
    </source>
</evidence>
<dbReference type="OrthoDB" id="9802553at2"/>
<dbReference type="EMBL" id="VJOL01000005">
    <property type="protein sequence ID" value="TSE31477.1"/>
    <property type="molecule type" value="Genomic_DNA"/>
</dbReference>
<dbReference type="Pfam" id="PF21158">
    <property type="entry name" value="flgK_1st_1"/>
    <property type="match status" value="1"/>
</dbReference>
<evidence type="ECO:0000313" key="13">
    <source>
        <dbReference type="Proteomes" id="UP000318542"/>
    </source>
</evidence>
<feature type="domain" description="Flagellar basal-body/hook protein C-terminal" evidence="9">
    <location>
        <begin position="608"/>
        <end position="647"/>
    </location>
</feature>
<keyword evidence="6" id="KW-0975">Bacterial flagellum</keyword>
<evidence type="ECO:0000256" key="3">
    <source>
        <dbReference type="ARBA" id="ARBA00009677"/>
    </source>
</evidence>
<sequence length="650" mass="68218">MSALNIATRALTTNQAALQVVGHNIANANTDGYTRQRVEFNSVPGQQLGSGYFGKGVQIEAVTREGYDAFLTRESNLTRATASADEIRFGYLQSVESLFPLGEGSLGKLLNDALNAWVDVASSPNDSAARQVVLDRFDALAARIRDTSARITDIAEGARLQASEITKEINRLAQAIANVNDAIARVQGSGASPNDLLDQRDRLIAQLNEQVQVTTLAADDGTLSVFVAGSLPLVLGNQAAQLQTARADVDGDRQLKLQFVQGASRYDVSTDFLSGGKLKGVLDFVNRDVIQTQAELGRMALALAETVNRQQVSGLNGLGNPGDPLFDIAPLTGKPAATNTGSGSVAATVTDVAALKPEDYIVTMTSATQGQVQRSSDGWYWSGTAWQPTPPAALTLSSGVVVDGVRLTAAGTAAANDRFVVTHGATAAASLQMALSRPAELAAASRVALALGTPNLGNATIESVSATVVSGTWTTPTLPANLTFTAPNQFSLAGFTPATVSYTPGEPMVFTYTSGTDTVQVQLTLRGQPQNGDVFVLSNTGPTGVAFNGGNAQAMLGLRDQVLFDGSTKLGEGYVAVFSNLASRVNAAQTRATFSKAQADDAEQRRANAAGVNLDEEAARLLQFQQAYQASAKYLQTVQSVFDTLLSTFR</sequence>